<dbReference type="SFLD" id="SFLDG00358">
    <property type="entry name" value="Main_(cytGST)"/>
    <property type="match status" value="2"/>
</dbReference>
<feature type="domain" description="GST C-terminal" evidence="9">
    <location>
        <begin position="91"/>
        <end position="225"/>
    </location>
</feature>
<evidence type="ECO:0000256" key="4">
    <source>
        <dbReference type="ARBA" id="ARBA00022490"/>
    </source>
</evidence>
<dbReference type="CDD" id="cd03053">
    <property type="entry name" value="GST_N_Phi"/>
    <property type="match status" value="2"/>
</dbReference>
<evidence type="ECO:0000256" key="3">
    <source>
        <dbReference type="ARBA" id="ARBA00012452"/>
    </source>
</evidence>
<keyword evidence="4" id="KW-0963">Cytoplasm</keyword>
<evidence type="ECO:0000256" key="1">
    <source>
        <dbReference type="ARBA" id="ARBA00004514"/>
    </source>
</evidence>
<evidence type="ECO:0000256" key="7">
    <source>
        <dbReference type="ARBA" id="ARBA00047960"/>
    </source>
</evidence>
<keyword evidence="11" id="KW-1185">Reference proteome</keyword>
<dbReference type="AlphaFoldDB" id="A0A445E5K6"/>
<comment type="caution">
    <text evidence="10">The sequence shown here is derived from an EMBL/GenBank/DDBJ whole genome shotgun (WGS) entry which is preliminary data.</text>
</comment>
<dbReference type="EMBL" id="SDMP01000002">
    <property type="protein sequence ID" value="RYR70764.1"/>
    <property type="molecule type" value="Genomic_DNA"/>
</dbReference>
<dbReference type="GO" id="GO:0005829">
    <property type="term" value="C:cytosol"/>
    <property type="evidence" value="ECO:0007669"/>
    <property type="project" value="UniProtKB-SubCell"/>
</dbReference>
<reference evidence="10 11" key="1">
    <citation type="submission" date="2019-01" db="EMBL/GenBank/DDBJ databases">
        <title>Sequencing of cultivated peanut Arachis hypogaea provides insights into genome evolution and oil improvement.</title>
        <authorList>
            <person name="Chen X."/>
        </authorList>
    </citation>
    <scope>NUCLEOTIDE SEQUENCE [LARGE SCALE GENOMIC DNA]</scope>
    <source>
        <strain evidence="11">cv. Fuhuasheng</strain>
        <tissue evidence="10">Leaves</tissue>
    </source>
</reference>
<name>A0A445E5K6_ARAHY</name>
<evidence type="ECO:0000259" key="8">
    <source>
        <dbReference type="PROSITE" id="PS50404"/>
    </source>
</evidence>
<keyword evidence="5" id="KW-0216">Detoxification</keyword>
<dbReference type="STRING" id="3818.A0A445E5K6"/>
<dbReference type="SFLD" id="SFLDG01154">
    <property type="entry name" value="Main.5:_Phi-like"/>
    <property type="match status" value="2"/>
</dbReference>
<dbReference type="SUPFAM" id="SSF47616">
    <property type="entry name" value="GST C-terminal domain-like"/>
    <property type="match status" value="2"/>
</dbReference>
<dbReference type="InterPro" id="IPR040079">
    <property type="entry name" value="Glutathione_S-Trfase"/>
</dbReference>
<dbReference type="Gene3D" id="3.40.30.10">
    <property type="entry name" value="Glutaredoxin"/>
    <property type="match status" value="2"/>
</dbReference>
<feature type="domain" description="GST N-terminal" evidence="8">
    <location>
        <begin position="2"/>
        <end position="83"/>
    </location>
</feature>
<evidence type="ECO:0000256" key="2">
    <source>
        <dbReference type="ARBA" id="ARBA00010128"/>
    </source>
</evidence>
<evidence type="ECO:0000256" key="5">
    <source>
        <dbReference type="ARBA" id="ARBA00022575"/>
    </source>
</evidence>
<dbReference type="PROSITE" id="PS50404">
    <property type="entry name" value="GST_NTER"/>
    <property type="match status" value="2"/>
</dbReference>
<evidence type="ECO:0000313" key="11">
    <source>
        <dbReference type="Proteomes" id="UP000289738"/>
    </source>
</evidence>
<dbReference type="InterPro" id="IPR004045">
    <property type="entry name" value="Glutathione_S-Trfase_N"/>
</dbReference>
<organism evidence="10 11">
    <name type="scientific">Arachis hypogaea</name>
    <name type="common">Peanut</name>
    <dbReference type="NCBI Taxonomy" id="3818"/>
    <lineage>
        <taxon>Eukaryota</taxon>
        <taxon>Viridiplantae</taxon>
        <taxon>Streptophyta</taxon>
        <taxon>Embryophyta</taxon>
        <taxon>Tracheophyta</taxon>
        <taxon>Spermatophyta</taxon>
        <taxon>Magnoliopsida</taxon>
        <taxon>eudicotyledons</taxon>
        <taxon>Gunneridae</taxon>
        <taxon>Pentapetalae</taxon>
        <taxon>rosids</taxon>
        <taxon>fabids</taxon>
        <taxon>Fabales</taxon>
        <taxon>Fabaceae</taxon>
        <taxon>Papilionoideae</taxon>
        <taxon>50 kb inversion clade</taxon>
        <taxon>dalbergioids sensu lato</taxon>
        <taxon>Dalbergieae</taxon>
        <taxon>Pterocarpus clade</taxon>
        <taxon>Arachis</taxon>
    </lineage>
</organism>
<accession>A0A445E5K6</accession>
<dbReference type="Pfam" id="PF02798">
    <property type="entry name" value="GST_N"/>
    <property type="match status" value="2"/>
</dbReference>
<dbReference type="GO" id="GO:0004364">
    <property type="term" value="F:glutathione transferase activity"/>
    <property type="evidence" value="ECO:0007669"/>
    <property type="project" value="UniProtKB-EC"/>
</dbReference>
<dbReference type="InterPro" id="IPR036282">
    <property type="entry name" value="Glutathione-S-Trfase_C_sf"/>
</dbReference>
<dbReference type="Pfam" id="PF00043">
    <property type="entry name" value="GST_C"/>
    <property type="match status" value="2"/>
</dbReference>
<evidence type="ECO:0000313" key="10">
    <source>
        <dbReference type="EMBL" id="RYR70764.1"/>
    </source>
</evidence>
<dbReference type="GO" id="GO:0009407">
    <property type="term" value="P:toxin catabolic process"/>
    <property type="evidence" value="ECO:0007669"/>
    <property type="project" value="UniProtKB-ARBA"/>
</dbReference>
<feature type="domain" description="GST N-terminal" evidence="8">
    <location>
        <begin position="267"/>
        <end position="348"/>
    </location>
</feature>
<dbReference type="InterPro" id="IPR036249">
    <property type="entry name" value="Thioredoxin-like_sf"/>
</dbReference>
<dbReference type="InterPro" id="IPR034347">
    <property type="entry name" value="GST_Phi_C"/>
</dbReference>
<dbReference type="PANTHER" id="PTHR43900">
    <property type="entry name" value="GLUTATHIONE S-TRANSFERASE RHO"/>
    <property type="match status" value="1"/>
</dbReference>
<comment type="similarity">
    <text evidence="2">Belongs to the GST superfamily. Phi family.</text>
</comment>
<gene>
    <name evidence="10" type="ORF">Ahy_A02g005074</name>
</gene>
<proteinExistence type="inferred from homology"/>
<dbReference type="PROSITE" id="PS50405">
    <property type="entry name" value="GST_CTER"/>
    <property type="match status" value="2"/>
</dbReference>
<evidence type="ECO:0000256" key="6">
    <source>
        <dbReference type="ARBA" id="ARBA00022679"/>
    </source>
</evidence>
<dbReference type="SFLD" id="SFLDS00019">
    <property type="entry name" value="Glutathione_Transferase_(cytos"/>
    <property type="match status" value="2"/>
</dbReference>
<keyword evidence="6" id="KW-0808">Transferase</keyword>
<dbReference type="GO" id="GO:0006749">
    <property type="term" value="P:glutathione metabolic process"/>
    <property type="evidence" value="ECO:0007669"/>
    <property type="project" value="TreeGrafter"/>
</dbReference>
<feature type="domain" description="GST C-terminal" evidence="9">
    <location>
        <begin position="356"/>
        <end position="481"/>
    </location>
</feature>
<dbReference type="InterPro" id="IPR004046">
    <property type="entry name" value="GST_C"/>
</dbReference>
<dbReference type="Gene3D" id="1.20.1050.10">
    <property type="match status" value="2"/>
</dbReference>
<protein>
    <recommendedName>
        <fullName evidence="3">glutathione transferase</fullName>
        <ecNumber evidence="3">2.5.1.18</ecNumber>
    </recommendedName>
</protein>
<dbReference type="SUPFAM" id="SSF52833">
    <property type="entry name" value="Thioredoxin-like"/>
    <property type="match status" value="2"/>
</dbReference>
<dbReference type="FunFam" id="1.20.1050.10:FF:000004">
    <property type="entry name" value="Glutathione S-transferase F2"/>
    <property type="match status" value="2"/>
</dbReference>
<dbReference type="Proteomes" id="UP000289738">
    <property type="component" value="Chromosome A02"/>
</dbReference>
<dbReference type="PANTHER" id="PTHR43900:SF47">
    <property type="entry name" value="GLUTATHIONE S-TRANSFERASE F6-RELATED"/>
    <property type="match status" value="1"/>
</dbReference>
<comment type="catalytic activity">
    <reaction evidence="7">
        <text>RX + glutathione = an S-substituted glutathione + a halide anion + H(+)</text>
        <dbReference type="Rhea" id="RHEA:16437"/>
        <dbReference type="ChEBI" id="CHEBI:15378"/>
        <dbReference type="ChEBI" id="CHEBI:16042"/>
        <dbReference type="ChEBI" id="CHEBI:17792"/>
        <dbReference type="ChEBI" id="CHEBI:57925"/>
        <dbReference type="ChEBI" id="CHEBI:90779"/>
        <dbReference type="EC" id="2.5.1.18"/>
    </reaction>
</comment>
<dbReference type="EC" id="2.5.1.18" evidence="3"/>
<comment type="subcellular location">
    <subcellularLocation>
        <location evidence="1">Cytoplasm</location>
        <location evidence="1">Cytosol</location>
    </subcellularLocation>
</comment>
<dbReference type="FunFam" id="3.40.30.10:FF:000016">
    <property type="entry name" value="Glutathione S-transferase F2"/>
    <property type="match status" value="2"/>
</dbReference>
<dbReference type="InterPro" id="IPR010987">
    <property type="entry name" value="Glutathione-S-Trfase_C-like"/>
</dbReference>
<sequence>MAAMKLHGNPMSPASMRVAAVLYEKELDFEFVTIDMRNSEHKKEPFLSLNPFGQVPAFEDGDLKLFESRAITKYIAHEYAEKGTQLIVTNDSKKMAIITVWLEVEAQQYDQAASKLLWELHFKPLFGIPTDPKAVEENESKLSSVLGIYEKRLSETKYLAGECFTLADLHHLPTLHLLMLTQVKKLFEPLPRVSAWVADITARPAWSKVVINIRSHIINFIAKCPSNASTNGLTIMSLVHTSQTLWSNSQMCKITITETEQSRASMATMKVHGNPFSMAAMRVTAVLYEKDLDFQFINIDMKNGEHKKEPFISLNPFGQVPAFEDGDLKLFESRAITKYIADAYAEKGTELIIKNDPKKMAIIGLWLEVEAHQYEQPAAKLARELHFMPLFFGIPSNPKVVEENEAKLSVVLGIYEKRLSESKYLAGESFTLADLHHLPTLHFLMMTPAKKLFEPLPRVSAWVADISARPAWLKVIAMLKN</sequence>
<dbReference type="CDD" id="cd03187">
    <property type="entry name" value="GST_C_Phi"/>
    <property type="match status" value="2"/>
</dbReference>
<dbReference type="GO" id="GO:0043295">
    <property type="term" value="F:glutathione binding"/>
    <property type="evidence" value="ECO:0007669"/>
    <property type="project" value="TreeGrafter"/>
</dbReference>
<evidence type="ECO:0000259" key="9">
    <source>
        <dbReference type="PROSITE" id="PS50405"/>
    </source>
</evidence>